<comment type="caution">
    <text evidence="2">The sequence shown here is derived from an EMBL/GenBank/DDBJ whole genome shotgun (WGS) entry which is preliminary data.</text>
</comment>
<dbReference type="EMBL" id="DVKT01000042">
    <property type="protein sequence ID" value="HIT39464.1"/>
    <property type="molecule type" value="Genomic_DNA"/>
</dbReference>
<dbReference type="Proteomes" id="UP000886722">
    <property type="component" value="Unassembled WGS sequence"/>
</dbReference>
<dbReference type="Pfam" id="PF07610">
    <property type="entry name" value="DUF1573"/>
    <property type="match status" value="1"/>
</dbReference>
<dbReference type="InterPro" id="IPR013783">
    <property type="entry name" value="Ig-like_fold"/>
</dbReference>
<name>A0A9D1GFT5_9BACT</name>
<dbReference type="AlphaFoldDB" id="A0A9D1GFT5"/>
<evidence type="ECO:0000256" key="1">
    <source>
        <dbReference type="SAM" id="MobiDB-lite"/>
    </source>
</evidence>
<dbReference type="PANTHER" id="PTHR37833:SF1">
    <property type="entry name" value="SIGNAL PEPTIDE PROTEIN"/>
    <property type="match status" value="1"/>
</dbReference>
<feature type="region of interest" description="Disordered" evidence="1">
    <location>
        <begin position="112"/>
        <end position="138"/>
    </location>
</feature>
<protein>
    <submittedName>
        <fullName evidence="2">DUF1573 domain-containing protein</fullName>
    </submittedName>
</protein>
<sequence length="138" mass="15544">MPMQAARKLTKISFDKLTYDFGTIYEKDGNATCTFRFVNEGKTPLVILRAQASCGCTVPSYPEYPIAPGDTAEMKVEYRTRHRPGEFSKYIFVYSNTKPDRTTLQIKGVVIPDNGGNSTKPSTRNYRSGELRTRTVSE</sequence>
<reference evidence="2" key="2">
    <citation type="journal article" date="2021" name="PeerJ">
        <title>Extensive microbial diversity within the chicken gut microbiome revealed by metagenomics and culture.</title>
        <authorList>
            <person name="Gilroy R."/>
            <person name="Ravi A."/>
            <person name="Getino M."/>
            <person name="Pursley I."/>
            <person name="Horton D.L."/>
            <person name="Alikhan N.F."/>
            <person name="Baker D."/>
            <person name="Gharbi K."/>
            <person name="Hall N."/>
            <person name="Watson M."/>
            <person name="Adriaenssens E.M."/>
            <person name="Foster-Nyarko E."/>
            <person name="Jarju S."/>
            <person name="Secka A."/>
            <person name="Antonio M."/>
            <person name="Oren A."/>
            <person name="Chaudhuri R.R."/>
            <person name="La Ragione R."/>
            <person name="Hildebrand F."/>
            <person name="Pallen M.J."/>
        </authorList>
    </citation>
    <scope>NUCLEOTIDE SEQUENCE</scope>
    <source>
        <strain evidence="2">21143</strain>
    </source>
</reference>
<accession>A0A9D1GFT5</accession>
<organism evidence="2 3">
    <name type="scientific">Candidatus Caccoplasma intestinavium</name>
    <dbReference type="NCBI Taxonomy" id="2840716"/>
    <lineage>
        <taxon>Bacteria</taxon>
        <taxon>Pseudomonadati</taxon>
        <taxon>Bacteroidota</taxon>
        <taxon>Bacteroidia</taxon>
        <taxon>Bacteroidales</taxon>
        <taxon>Bacteroidaceae</taxon>
        <taxon>Bacteroidaceae incertae sedis</taxon>
        <taxon>Candidatus Caccoplasma</taxon>
    </lineage>
</organism>
<feature type="compositionally biased region" description="Basic and acidic residues" evidence="1">
    <location>
        <begin position="127"/>
        <end position="138"/>
    </location>
</feature>
<gene>
    <name evidence="2" type="ORF">IAD06_05450</name>
</gene>
<feature type="compositionally biased region" description="Polar residues" evidence="1">
    <location>
        <begin position="115"/>
        <end position="126"/>
    </location>
</feature>
<proteinExistence type="predicted"/>
<evidence type="ECO:0000313" key="2">
    <source>
        <dbReference type="EMBL" id="HIT39464.1"/>
    </source>
</evidence>
<dbReference type="InterPro" id="IPR011467">
    <property type="entry name" value="DUF1573"/>
</dbReference>
<evidence type="ECO:0000313" key="3">
    <source>
        <dbReference type="Proteomes" id="UP000886722"/>
    </source>
</evidence>
<dbReference type="Gene3D" id="2.60.40.10">
    <property type="entry name" value="Immunoglobulins"/>
    <property type="match status" value="1"/>
</dbReference>
<reference evidence="2" key="1">
    <citation type="submission" date="2020-10" db="EMBL/GenBank/DDBJ databases">
        <authorList>
            <person name="Gilroy R."/>
        </authorList>
    </citation>
    <scope>NUCLEOTIDE SEQUENCE</scope>
    <source>
        <strain evidence="2">21143</strain>
    </source>
</reference>
<dbReference type="PANTHER" id="PTHR37833">
    <property type="entry name" value="LIPOPROTEIN-RELATED"/>
    <property type="match status" value="1"/>
</dbReference>